<evidence type="ECO:0000256" key="2">
    <source>
        <dbReference type="ARBA" id="ARBA00022801"/>
    </source>
</evidence>
<dbReference type="InterPro" id="IPR021109">
    <property type="entry name" value="Peptidase_aspartic_dom_sf"/>
</dbReference>
<dbReference type="SUPFAM" id="SSF50630">
    <property type="entry name" value="Acid proteases"/>
    <property type="match status" value="1"/>
</dbReference>
<comment type="caution">
    <text evidence="5">The sequence shown here is derived from an EMBL/GenBank/DDBJ whole genome shotgun (WGS) entry which is preliminary data.</text>
</comment>
<evidence type="ECO:0000313" key="5">
    <source>
        <dbReference type="EMBL" id="GLJ56989.1"/>
    </source>
</evidence>
<dbReference type="Gene3D" id="2.40.70.10">
    <property type="entry name" value="Acid Proteases"/>
    <property type="match status" value="2"/>
</dbReference>
<accession>A0AAD3NNS5</accession>
<dbReference type="Pfam" id="PF14541">
    <property type="entry name" value="TAXi_C"/>
    <property type="match status" value="1"/>
</dbReference>
<name>A0AAD3NNS5_CRYJA</name>
<keyword evidence="3" id="KW-0472">Membrane</keyword>
<keyword evidence="3" id="KW-1133">Transmembrane helix</keyword>
<keyword evidence="6" id="KW-1185">Reference proteome</keyword>
<dbReference type="PANTHER" id="PTHR47967:SF128">
    <property type="entry name" value="ASPARTIC PROTEINASE CDR1-LIKE"/>
    <property type="match status" value="1"/>
</dbReference>
<dbReference type="InterPro" id="IPR033121">
    <property type="entry name" value="PEPTIDASE_A1"/>
</dbReference>
<keyword evidence="2" id="KW-0378">Hydrolase</keyword>
<feature type="transmembrane region" description="Helical" evidence="3">
    <location>
        <begin position="263"/>
        <end position="286"/>
    </location>
</feature>
<protein>
    <recommendedName>
        <fullName evidence="4">Peptidase A1 domain-containing protein</fullName>
    </recommendedName>
</protein>
<feature type="domain" description="Peptidase A1" evidence="4">
    <location>
        <begin position="1"/>
        <end position="243"/>
    </location>
</feature>
<evidence type="ECO:0000259" key="4">
    <source>
        <dbReference type="PROSITE" id="PS51767"/>
    </source>
</evidence>
<dbReference type="GO" id="GO:0008233">
    <property type="term" value="F:peptidase activity"/>
    <property type="evidence" value="ECO:0007669"/>
    <property type="project" value="UniProtKB-KW"/>
</dbReference>
<evidence type="ECO:0000256" key="3">
    <source>
        <dbReference type="SAM" id="Phobius"/>
    </source>
</evidence>
<dbReference type="PANTHER" id="PTHR47967">
    <property type="entry name" value="OS07G0603500 PROTEIN-RELATED"/>
    <property type="match status" value="1"/>
</dbReference>
<keyword evidence="3" id="KW-0812">Transmembrane</keyword>
<dbReference type="Proteomes" id="UP001234787">
    <property type="component" value="Unassembled WGS sequence"/>
</dbReference>
<dbReference type="GO" id="GO:0006508">
    <property type="term" value="P:proteolysis"/>
    <property type="evidence" value="ECO:0007669"/>
    <property type="project" value="UniProtKB-KW"/>
</dbReference>
<dbReference type="AlphaFoldDB" id="A0AAD3NNS5"/>
<gene>
    <name evidence="5" type="ORF">SUGI_1279390</name>
</gene>
<organism evidence="5 6">
    <name type="scientific">Cryptomeria japonica</name>
    <name type="common">Japanese cedar</name>
    <name type="synonym">Cupressus japonica</name>
    <dbReference type="NCBI Taxonomy" id="3369"/>
    <lineage>
        <taxon>Eukaryota</taxon>
        <taxon>Viridiplantae</taxon>
        <taxon>Streptophyta</taxon>
        <taxon>Embryophyta</taxon>
        <taxon>Tracheophyta</taxon>
        <taxon>Spermatophyta</taxon>
        <taxon>Pinopsida</taxon>
        <taxon>Pinidae</taxon>
        <taxon>Conifers II</taxon>
        <taxon>Cupressales</taxon>
        <taxon>Cupressaceae</taxon>
        <taxon>Cryptomeria</taxon>
    </lineage>
</organism>
<proteinExistence type="predicted"/>
<evidence type="ECO:0000256" key="1">
    <source>
        <dbReference type="ARBA" id="ARBA00022670"/>
    </source>
</evidence>
<dbReference type="GO" id="GO:0005576">
    <property type="term" value="C:extracellular region"/>
    <property type="evidence" value="ECO:0007669"/>
    <property type="project" value="TreeGrafter"/>
</dbReference>
<dbReference type="InterPro" id="IPR032799">
    <property type="entry name" value="TAXi_C"/>
</dbReference>
<reference evidence="5" key="1">
    <citation type="submission" date="2022-12" db="EMBL/GenBank/DDBJ databases">
        <title>Chromosome-Level Genome Assembly of Japanese Cedar (Cryptomeriajaponica D. Don).</title>
        <authorList>
            <person name="Fujino T."/>
            <person name="Yamaguchi K."/>
            <person name="Yokoyama T."/>
            <person name="Hamanaka T."/>
            <person name="Harazono Y."/>
            <person name="Kamada H."/>
            <person name="Kobayashi W."/>
            <person name="Ujino-Ihara T."/>
            <person name="Uchiyama K."/>
            <person name="Matsumoto A."/>
            <person name="Izuno A."/>
            <person name="Tsumura Y."/>
            <person name="Toyoda A."/>
            <person name="Shigenobu S."/>
            <person name="Moriguchi Y."/>
            <person name="Ueno S."/>
            <person name="Kasahara M."/>
        </authorList>
    </citation>
    <scope>NUCLEOTIDE SEQUENCE</scope>
</reference>
<dbReference type="EMBL" id="BSEH01000062">
    <property type="protein sequence ID" value="GLJ56989.1"/>
    <property type="molecule type" value="Genomic_DNA"/>
</dbReference>
<dbReference type="PROSITE" id="PS51767">
    <property type="entry name" value="PEPTIDASE_A1"/>
    <property type="match status" value="1"/>
</dbReference>
<keyword evidence="1" id="KW-0645">Protease</keyword>
<evidence type="ECO:0000313" key="6">
    <source>
        <dbReference type="Proteomes" id="UP001234787"/>
    </source>
</evidence>
<dbReference type="InterPro" id="IPR051708">
    <property type="entry name" value="Plant_Aspart_Prot_A1"/>
</dbReference>
<sequence length="288" mass="31451">MANDVVGLDVVGLGRGQLSLISQIGESKFSYCLTFEYNGCPFQDIGRFSTALLFGSAAKLNGIGVQSTMVINNTVLPKLNGYYHLSVEGITLGNVSLNIPRGSFDIQANESGGFIIDSGTHYTVLPHAAFTAVVSVLDSVLWLPRANDSKAGLSVCYSSPYYDYIPDVNMTFHMLGADYVVDGEHNFVQYRESGPTKIGYLLCLAMLDMDEASVAGVPTVLGSFQQQDYHILYDNAKQRLSFTPTLCRSLYMSSYPSYLQSKVPVPILGCHILLPLLLLYFVAFSLTV</sequence>